<reference evidence="2" key="1">
    <citation type="submission" date="2011-02" db="EMBL/GenBank/DDBJ databases">
        <title>The complete genome of Planctomyces brasiliensis DSM 5305.</title>
        <authorList>
            <person name="Lucas S."/>
            <person name="Copeland A."/>
            <person name="Lapidus A."/>
            <person name="Bruce D."/>
            <person name="Goodwin L."/>
            <person name="Pitluck S."/>
            <person name="Kyrpides N."/>
            <person name="Mavromatis K."/>
            <person name="Pagani I."/>
            <person name="Ivanova N."/>
            <person name="Ovchinnikova G."/>
            <person name="Lu M."/>
            <person name="Detter J.C."/>
            <person name="Han C."/>
            <person name="Land M."/>
            <person name="Hauser L."/>
            <person name="Markowitz V."/>
            <person name="Cheng J.-F."/>
            <person name="Hugenholtz P."/>
            <person name="Woyke T."/>
            <person name="Wu D."/>
            <person name="Tindall B."/>
            <person name="Pomrenke H.G."/>
            <person name="Brambilla E."/>
            <person name="Klenk H.-P."/>
            <person name="Eisen J.A."/>
        </authorList>
    </citation>
    <scope>NUCLEOTIDE SEQUENCE [LARGE SCALE GENOMIC DNA]</scope>
    <source>
        <strain evidence="2">ATCC 49424 / DSM 5305 / JCM 21570 / NBRC 103401 / IFAM 1448</strain>
    </source>
</reference>
<sequence>MSSDTVQPALHEHIVSQIDSIVQRAAADTKPLEMEPARGDLFSLFVTAHGAGYLEEEAEVDLTADELCKKLAARWGLDQAAQMSVARQQRLEGQELAQMRLLWSLMRMWMEWTYAWQRWEEFHSSEGKGEESPPSE</sequence>
<evidence type="ECO:0000313" key="2">
    <source>
        <dbReference type="Proteomes" id="UP000006860"/>
    </source>
</evidence>
<dbReference type="HOGENOM" id="CLU_1873900_0_0_0"/>
<gene>
    <name evidence="1" type="ordered locus">Plabr_1551</name>
</gene>
<dbReference type="AlphaFoldDB" id="F0SRN9"/>
<dbReference type="KEGG" id="pbs:Plabr_1551"/>
<dbReference type="RefSeq" id="WP_013627890.1">
    <property type="nucleotide sequence ID" value="NC_015174.1"/>
</dbReference>
<proteinExistence type="predicted"/>
<accession>F0SRN9</accession>
<organism evidence="1 2">
    <name type="scientific">Rubinisphaera brasiliensis (strain ATCC 49424 / DSM 5305 / JCM 21570 / IAM 15109 / NBRC 103401 / IFAM 1448)</name>
    <name type="common">Planctomyces brasiliensis</name>
    <dbReference type="NCBI Taxonomy" id="756272"/>
    <lineage>
        <taxon>Bacteria</taxon>
        <taxon>Pseudomonadati</taxon>
        <taxon>Planctomycetota</taxon>
        <taxon>Planctomycetia</taxon>
        <taxon>Planctomycetales</taxon>
        <taxon>Planctomycetaceae</taxon>
        <taxon>Rubinisphaera</taxon>
    </lineage>
</organism>
<dbReference type="OrthoDB" id="215235at2"/>
<protein>
    <submittedName>
        <fullName evidence="1">Uncharacterized protein</fullName>
    </submittedName>
</protein>
<dbReference type="Proteomes" id="UP000006860">
    <property type="component" value="Chromosome"/>
</dbReference>
<keyword evidence="2" id="KW-1185">Reference proteome</keyword>
<evidence type="ECO:0000313" key="1">
    <source>
        <dbReference type="EMBL" id="ADY59162.1"/>
    </source>
</evidence>
<name>F0SRN9_RUBBR</name>
<dbReference type="EMBL" id="CP002546">
    <property type="protein sequence ID" value="ADY59162.1"/>
    <property type="molecule type" value="Genomic_DNA"/>
</dbReference>